<dbReference type="EMBL" id="UYRW01022780">
    <property type="protein sequence ID" value="VDN08005.1"/>
    <property type="molecule type" value="Genomic_DNA"/>
</dbReference>
<name>A0A3P7KT35_ONCOC</name>
<organism evidence="1 2">
    <name type="scientific">Onchocerca ochengi</name>
    <name type="common">Filarial nematode worm</name>
    <dbReference type="NCBI Taxonomy" id="42157"/>
    <lineage>
        <taxon>Eukaryota</taxon>
        <taxon>Metazoa</taxon>
        <taxon>Ecdysozoa</taxon>
        <taxon>Nematoda</taxon>
        <taxon>Chromadorea</taxon>
        <taxon>Rhabditida</taxon>
        <taxon>Spirurina</taxon>
        <taxon>Spiruromorpha</taxon>
        <taxon>Filarioidea</taxon>
        <taxon>Onchocercidae</taxon>
        <taxon>Onchocerca</taxon>
    </lineage>
</organism>
<dbReference type="AlphaFoldDB" id="A0A3P7KT35"/>
<reference evidence="1 2" key="1">
    <citation type="submission" date="2018-08" db="EMBL/GenBank/DDBJ databases">
        <authorList>
            <person name="Laetsch R D."/>
            <person name="Stevens L."/>
            <person name="Kumar S."/>
            <person name="Blaxter L. M."/>
        </authorList>
    </citation>
    <scope>NUCLEOTIDE SEQUENCE [LARGE SCALE GENOMIC DNA]</scope>
</reference>
<dbReference type="Proteomes" id="UP000271087">
    <property type="component" value="Unassembled WGS sequence"/>
</dbReference>
<gene>
    <name evidence="1" type="ORF">NOO_LOCUS13958</name>
</gene>
<keyword evidence="2" id="KW-1185">Reference proteome</keyword>
<evidence type="ECO:0000313" key="1">
    <source>
        <dbReference type="EMBL" id="VDN08005.1"/>
    </source>
</evidence>
<sequence length="48" mass="5559">PGYNQLEKEILWEQISQQGGELAEQLETEVGKATELIKEELSEFVTHW</sequence>
<evidence type="ECO:0000313" key="2">
    <source>
        <dbReference type="Proteomes" id="UP000271087"/>
    </source>
</evidence>
<proteinExistence type="predicted"/>
<accession>A0A3P7KT35</accession>
<protein>
    <submittedName>
        <fullName evidence="1">Uncharacterized protein</fullName>
    </submittedName>
</protein>
<feature type="non-terminal residue" evidence="1">
    <location>
        <position position="1"/>
    </location>
</feature>